<dbReference type="Pfam" id="PF08281">
    <property type="entry name" value="Sigma70_r4_2"/>
    <property type="match status" value="1"/>
</dbReference>
<organism evidence="8 9">
    <name type="scientific">Desertihabitans brevis</name>
    <dbReference type="NCBI Taxonomy" id="2268447"/>
    <lineage>
        <taxon>Bacteria</taxon>
        <taxon>Bacillati</taxon>
        <taxon>Actinomycetota</taxon>
        <taxon>Actinomycetes</taxon>
        <taxon>Propionibacteriales</taxon>
        <taxon>Propionibacteriaceae</taxon>
        <taxon>Desertihabitans</taxon>
    </lineage>
</organism>
<keyword evidence="4" id="KW-0804">Transcription</keyword>
<dbReference type="InterPro" id="IPR013249">
    <property type="entry name" value="RNA_pol_sigma70_r4_t2"/>
</dbReference>
<dbReference type="Pfam" id="PF04542">
    <property type="entry name" value="Sigma70_r2"/>
    <property type="match status" value="1"/>
</dbReference>
<sequence length="404" mass="43889">MALLVGRFRRLELAEDALADAFEQASRHWPRDGVPDNPAGWLHTAARRRAVDVLRAEAVRARRVPELVGEQVDREERAGRATAERLAEVEEEVLVRDDVLRLVFLCCHPALALEARAALTLRLVLGLPTAEIARLFLVSEPTMAARLTRARKKLVGAGVALRLPPGERLDDRVEDVLRVVYLTFTAGYAPGAEPAPVEGGAAEEAVRLGRLLDALLPGRADVRALLALMLLQHSRREARVSASGELVLLPDQDRARWHHDEIAEGLGLLVDLPVPRGGTALELYLQAMVAAVHAGAPTAADTDWGLVAGLYAQLEELTGSAVVRLNRAVAVAEADGPAAGLTLLDGLEDQLPRSHRLPAVRAELLWRQGRTGAAAAEFERALQLCPNEVEQAHLHRRLTEVRAV</sequence>
<feature type="domain" description="RNA polymerase sigma factor 70 region 4 type 2" evidence="6">
    <location>
        <begin position="104"/>
        <end position="154"/>
    </location>
</feature>
<dbReference type="Gene3D" id="1.25.40.10">
    <property type="entry name" value="Tetratricopeptide repeat domain"/>
    <property type="match status" value="1"/>
</dbReference>
<dbReference type="SUPFAM" id="SSF88659">
    <property type="entry name" value="Sigma3 and sigma4 domains of RNA polymerase sigma factors"/>
    <property type="match status" value="1"/>
</dbReference>
<protein>
    <submittedName>
        <fullName evidence="8">RNA polymerase subunit sigma-24</fullName>
    </submittedName>
</protein>
<keyword evidence="2" id="KW-0805">Transcription regulation</keyword>
<evidence type="ECO:0000313" key="9">
    <source>
        <dbReference type="Proteomes" id="UP000252770"/>
    </source>
</evidence>
<dbReference type="InterPro" id="IPR013325">
    <property type="entry name" value="RNA_pol_sigma_r2"/>
</dbReference>
<feature type="domain" description="RNA polymerase sigma-70 region 2" evidence="5">
    <location>
        <begin position="6"/>
        <end position="57"/>
    </location>
</feature>
<evidence type="ECO:0000256" key="1">
    <source>
        <dbReference type="ARBA" id="ARBA00010641"/>
    </source>
</evidence>
<dbReference type="Gene3D" id="1.10.1740.10">
    <property type="match status" value="1"/>
</dbReference>
<dbReference type="GO" id="GO:0003677">
    <property type="term" value="F:DNA binding"/>
    <property type="evidence" value="ECO:0007669"/>
    <property type="project" value="InterPro"/>
</dbReference>
<dbReference type="SUPFAM" id="SSF88946">
    <property type="entry name" value="Sigma2 domain of RNA polymerase sigma factors"/>
    <property type="match status" value="1"/>
</dbReference>
<reference evidence="8 9" key="1">
    <citation type="submission" date="2018-07" db="EMBL/GenBank/DDBJ databases">
        <title>Desertimonas flava gen. nov. sp. nov.</title>
        <authorList>
            <person name="Liu S."/>
        </authorList>
    </citation>
    <scope>NUCLEOTIDE SEQUENCE [LARGE SCALE GENOMIC DNA]</scope>
    <source>
        <strain evidence="8 9">16Sb5-5</strain>
    </source>
</reference>
<keyword evidence="3" id="KW-0731">Sigma factor</keyword>
<dbReference type="InterPro" id="IPR036388">
    <property type="entry name" value="WH-like_DNA-bd_sf"/>
</dbReference>
<dbReference type="GO" id="GO:0006352">
    <property type="term" value="P:DNA-templated transcription initiation"/>
    <property type="evidence" value="ECO:0007669"/>
    <property type="project" value="InterPro"/>
</dbReference>
<evidence type="ECO:0000259" key="7">
    <source>
        <dbReference type="Pfam" id="PF20239"/>
    </source>
</evidence>
<proteinExistence type="inferred from homology"/>
<dbReference type="AlphaFoldDB" id="A0A367YX01"/>
<dbReference type="InterPro" id="IPR046531">
    <property type="entry name" value="DUF6596"/>
</dbReference>
<comment type="similarity">
    <text evidence="1">Belongs to the sigma-70 factor family. ECF subfamily.</text>
</comment>
<dbReference type="EMBL" id="QOUI01000006">
    <property type="protein sequence ID" value="RCK69532.1"/>
    <property type="molecule type" value="Genomic_DNA"/>
</dbReference>
<feature type="domain" description="DUF6596" evidence="7">
    <location>
        <begin position="172"/>
        <end position="269"/>
    </location>
</feature>
<evidence type="ECO:0000256" key="4">
    <source>
        <dbReference type="ARBA" id="ARBA00023163"/>
    </source>
</evidence>
<accession>A0A367YX01</accession>
<evidence type="ECO:0000256" key="3">
    <source>
        <dbReference type="ARBA" id="ARBA00023082"/>
    </source>
</evidence>
<evidence type="ECO:0000313" key="8">
    <source>
        <dbReference type="EMBL" id="RCK69532.1"/>
    </source>
</evidence>
<dbReference type="InterPro" id="IPR013324">
    <property type="entry name" value="RNA_pol_sigma_r3/r4-like"/>
</dbReference>
<dbReference type="PANTHER" id="PTHR47756">
    <property type="entry name" value="BLL6612 PROTEIN-RELATED"/>
    <property type="match status" value="1"/>
</dbReference>
<comment type="caution">
    <text evidence="8">The sequence shown here is derived from an EMBL/GenBank/DDBJ whole genome shotgun (WGS) entry which is preliminary data.</text>
</comment>
<dbReference type="Proteomes" id="UP000252770">
    <property type="component" value="Unassembled WGS sequence"/>
</dbReference>
<dbReference type="Pfam" id="PF20239">
    <property type="entry name" value="DUF6596"/>
    <property type="match status" value="1"/>
</dbReference>
<evidence type="ECO:0000259" key="5">
    <source>
        <dbReference type="Pfam" id="PF04542"/>
    </source>
</evidence>
<dbReference type="GO" id="GO:0016987">
    <property type="term" value="F:sigma factor activity"/>
    <property type="evidence" value="ECO:0007669"/>
    <property type="project" value="UniProtKB-KW"/>
</dbReference>
<evidence type="ECO:0000256" key="2">
    <source>
        <dbReference type="ARBA" id="ARBA00023015"/>
    </source>
</evidence>
<dbReference type="PANTHER" id="PTHR47756:SF2">
    <property type="entry name" value="BLL6612 PROTEIN"/>
    <property type="match status" value="1"/>
</dbReference>
<keyword evidence="9" id="KW-1185">Reference proteome</keyword>
<evidence type="ECO:0000259" key="6">
    <source>
        <dbReference type="Pfam" id="PF08281"/>
    </source>
</evidence>
<name>A0A367YX01_9ACTN</name>
<dbReference type="InterPro" id="IPR011990">
    <property type="entry name" value="TPR-like_helical_dom_sf"/>
</dbReference>
<gene>
    <name evidence="8" type="ORF">DT076_10315</name>
</gene>
<dbReference type="InterPro" id="IPR007627">
    <property type="entry name" value="RNA_pol_sigma70_r2"/>
</dbReference>
<dbReference type="Gene3D" id="1.10.10.10">
    <property type="entry name" value="Winged helix-like DNA-binding domain superfamily/Winged helix DNA-binding domain"/>
    <property type="match status" value="1"/>
</dbReference>